<dbReference type="HAMAP" id="MF_00283">
    <property type="entry name" value="Phe_tRNA_synth_beta1"/>
    <property type="match status" value="1"/>
</dbReference>
<feature type="domain" description="FDX-ACB" evidence="18">
    <location>
        <begin position="700"/>
        <end position="793"/>
    </location>
</feature>
<dbReference type="GO" id="GO:0000287">
    <property type="term" value="F:magnesium ion binding"/>
    <property type="evidence" value="ECO:0007669"/>
    <property type="project" value="UniProtKB-UniRule"/>
</dbReference>
<dbReference type="InterPro" id="IPR045864">
    <property type="entry name" value="aa-tRNA-synth_II/BPL/LPL"/>
</dbReference>
<dbReference type="AlphaFoldDB" id="A0A420WY95"/>
<dbReference type="SMART" id="SM00896">
    <property type="entry name" value="FDX-ACB"/>
    <property type="match status" value="1"/>
</dbReference>
<dbReference type="InterPro" id="IPR041616">
    <property type="entry name" value="PheRS_beta_core"/>
</dbReference>
<keyword evidence="13 15" id="KW-0030">Aminoacyl-tRNA synthetase</keyword>
<evidence type="ECO:0000256" key="5">
    <source>
        <dbReference type="ARBA" id="ARBA00022555"/>
    </source>
</evidence>
<dbReference type="PANTHER" id="PTHR10947">
    <property type="entry name" value="PHENYLALANYL-TRNA SYNTHETASE BETA CHAIN AND LEUCINE-RICH REPEAT-CONTAINING PROTEIN 47"/>
    <property type="match status" value="1"/>
</dbReference>
<evidence type="ECO:0000256" key="2">
    <source>
        <dbReference type="ARBA" id="ARBA00008653"/>
    </source>
</evidence>
<feature type="binding site" evidence="15">
    <location>
        <position position="465"/>
    </location>
    <ligand>
        <name>Mg(2+)</name>
        <dbReference type="ChEBI" id="CHEBI:18420"/>
        <note>shared with alpha subunit</note>
    </ligand>
</feature>
<evidence type="ECO:0000256" key="15">
    <source>
        <dbReference type="HAMAP-Rule" id="MF_00283"/>
    </source>
</evidence>
<evidence type="ECO:0000256" key="4">
    <source>
        <dbReference type="ARBA" id="ARBA00022490"/>
    </source>
</evidence>
<dbReference type="FunFam" id="3.30.70.380:FF:000001">
    <property type="entry name" value="Phenylalanine--tRNA ligase beta subunit"/>
    <property type="match status" value="1"/>
</dbReference>
<dbReference type="PANTHER" id="PTHR10947:SF0">
    <property type="entry name" value="PHENYLALANINE--TRNA LIGASE BETA SUBUNIT"/>
    <property type="match status" value="1"/>
</dbReference>
<dbReference type="EMBL" id="RBIN01000003">
    <property type="protein sequence ID" value="RKR06130.1"/>
    <property type="molecule type" value="Genomic_DNA"/>
</dbReference>
<dbReference type="SUPFAM" id="SSF56037">
    <property type="entry name" value="PheT/TilS domain"/>
    <property type="match status" value="1"/>
</dbReference>
<evidence type="ECO:0000256" key="8">
    <source>
        <dbReference type="ARBA" id="ARBA00022741"/>
    </source>
</evidence>
<dbReference type="Proteomes" id="UP000281975">
    <property type="component" value="Unassembled WGS sequence"/>
</dbReference>
<dbReference type="CDD" id="cd00769">
    <property type="entry name" value="PheRS_beta_core"/>
    <property type="match status" value="1"/>
</dbReference>
<evidence type="ECO:0000256" key="1">
    <source>
        <dbReference type="ARBA" id="ARBA00004496"/>
    </source>
</evidence>
<dbReference type="Pfam" id="PF01588">
    <property type="entry name" value="tRNA_bind"/>
    <property type="match status" value="1"/>
</dbReference>
<evidence type="ECO:0000256" key="9">
    <source>
        <dbReference type="ARBA" id="ARBA00022840"/>
    </source>
</evidence>
<dbReference type="SUPFAM" id="SSF50249">
    <property type="entry name" value="Nucleic acid-binding proteins"/>
    <property type="match status" value="1"/>
</dbReference>
<dbReference type="InterPro" id="IPR002547">
    <property type="entry name" value="tRNA-bd_dom"/>
</dbReference>
<keyword evidence="21" id="KW-1185">Reference proteome</keyword>
<name>A0A420WY95_9GAMM</name>
<evidence type="ECO:0000256" key="11">
    <source>
        <dbReference type="ARBA" id="ARBA00022884"/>
    </source>
</evidence>
<dbReference type="Gene3D" id="3.50.40.10">
    <property type="entry name" value="Phenylalanyl-trna Synthetase, Chain B, domain 3"/>
    <property type="match status" value="1"/>
</dbReference>
<dbReference type="FunFam" id="2.40.50.140:FF:000045">
    <property type="entry name" value="Phenylalanine--tRNA ligase beta subunit"/>
    <property type="match status" value="1"/>
</dbReference>
<dbReference type="Pfam" id="PF03483">
    <property type="entry name" value="B3_4"/>
    <property type="match status" value="1"/>
</dbReference>
<comment type="caution">
    <text evidence="20">The sequence shown here is derived from an EMBL/GenBank/DDBJ whole genome shotgun (WGS) entry which is preliminary data.</text>
</comment>
<dbReference type="SUPFAM" id="SSF55681">
    <property type="entry name" value="Class II aaRS and biotin synthetases"/>
    <property type="match status" value="1"/>
</dbReference>
<keyword evidence="8 15" id="KW-0547">Nucleotide-binding</keyword>
<keyword evidence="11 16" id="KW-0694">RNA-binding</keyword>
<comment type="subcellular location">
    <subcellularLocation>
        <location evidence="1 15">Cytoplasm</location>
    </subcellularLocation>
</comment>
<dbReference type="InterPro" id="IPR036690">
    <property type="entry name" value="Fdx_antiC-bd_sf"/>
</dbReference>
<dbReference type="OrthoDB" id="9805455at2"/>
<dbReference type="SUPFAM" id="SSF54991">
    <property type="entry name" value="Anticodon-binding domain of PheRS"/>
    <property type="match status" value="1"/>
</dbReference>
<accession>A0A420WY95</accession>
<dbReference type="Gene3D" id="2.40.50.140">
    <property type="entry name" value="Nucleic acid-binding proteins"/>
    <property type="match status" value="1"/>
</dbReference>
<keyword evidence="5 16" id="KW-0820">tRNA-binding</keyword>
<dbReference type="InterPro" id="IPR005121">
    <property type="entry name" value="Fdx_antiC-bd"/>
</dbReference>
<keyword evidence="10 15" id="KW-0460">Magnesium</keyword>
<dbReference type="PROSITE" id="PS51447">
    <property type="entry name" value="FDX_ACB"/>
    <property type="match status" value="1"/>
</dbReference>
<dbReference type="InterPro" id="IPR045060">
    <property type="entry name" value="Phe-tRNA-ligase_IIc_bsu"/>
</dbReference>
<dbReference type="NCBIfam" id="NF045760">
    <property type="entry name" value="YtpR"/>
    <property type="match status" value="1"/>
</dbReference>
<keyword evidence="12 15" id="KW-0648">Protein biosynthesis</keyword>
<keyword evidence="7 15" id="KW-0479">Metal-binding</keyword>
<feature type="domain" description="B5" evidence="19">
    <location>
        <begin position="402"/>
        <end position="478"/>
    </location>
</feature>
<dbReference type="SMART" id="SM00874">
    <property type="entry name" value="B5"/>
    <property type="match status" value="1"/>
</dbReference>
<evidence type="ECO:0000259" key="17">
    <source>
        <dbReference type="PROSITE" id="PS50886"/>
    </source>
</evidence>
<evidence type="ECO:0000313" key="20">
    <source>
        <dbReference type="EMBL" id="RKR06130.1"/>
    </source>
</evidence>
<evidence type="ECO:0000256" key="12">
    <source>
        <dbReference type="ARBA" id="ARBA00022917"/>
    </source>
</evidence>
<dbReference type="Pfam" id="PF17759">
    <property type="entry name" value="tRNA_synthFbeta"/>
    <property type="match status" value="1"/>
</dbReference>
<evidence type="ECO:0000256" key="6">
    <source>
        <dbReference type="ARBA" id="ARBA00022598"/>
    </source>
</evidence>
<proteinExistence type="inferred from homology"/>
<dbReference type="CDD" id="cd02796">
    <property type="entry name" value="tRNA_bind_bactPheRS"/>
    <property type="match status" value="1"/>
</dbReference>
<feature type="domain" description="TRNA-binding" evidence="17">
    <location>
        <begin position="39"/>
        <end position="149"/>
    </location>
</feature>
<evidence type="ECO:0000259" key="19">
    <source>
        <dbReference type="PROSITE" id="PS51483"/>
    </source>
</evidence>
<comment type="cofactor">
    <cofactor evidence="15">
        <name>Mg(2+)</name>
        <dbReference type="ChEBI" id="CHEBI:18420"/>
    </cofactor>
    <text evidence="15">Binds 2 magnesium ions per tetramer.</text>
</comment>
<dbReference type="Pfam" id="PF03147">
    <property type="entry name" value="FDX-ACB"/>
    <property type="match status" value="1"/>
</dbReference>
<dbReference type="Pfam" id="PF03484">
    <property type="entry name" value="B5"/>
    <property type="match status" value="1"/>
</dbReference>
<dbReference type="PROSITE" id="PS51483">
    <property type="entry name" value="B5"/>
    <property type="match status" value="1"/>
</dbReference>
<dbReference type="Gene3D" id="3.30.70.380">
    <property type="entry name" value="Ferrodoxin-fold anticodon-binding domain"/>
    <property type="match status" value="1"/>
</dbReference>
<gene>
    <name evidence="15" type="primary">pheT</name>
    <name evidence="20" type="ORF">C7446_1067</name>
</gene>
<dbReference type="InterPro" id="IPR033714">
    <property type="entry name" value="tRNA_bind_bactPheRS"/>
</dbReference>
<dbReference type="PROSITE" id="PS50886">
    <property type="entry name" value="TRBD"/>
    <property type="match status" value="1"/>
</dbReference>
<dbReference type="Gene3D" id="3.30.56.10">
    <property type="match status" value="2"/>
</dbReference>
<dbReference type="SMART" id="SM00873">
    <property type="entry name" value="B3_4"/>
    <property type="match status" value="1"/>
</dbReference>
<evidence type="ECO:0000313" key="21">
    <source>
        <dbReference type="Proteomes" id="UP000281975"/>
    </source>
</evidence>
<dbReference type="SUPFAM" id="SSF46955">
    <property type="entry name" value="Putative DNA-binding domain"/>
    <property type="match status" value="1"/>
</dbReference>
<dbReference type="NCBIfam" id="TIGR00472">
    <property type="entry name" value="pheT_bact"/>
    <property type="match status" value="1"/>
</dbReference>
<keyword evidence="4 15" id="KW-0963">Cytoplasm</keyword>
<dbReference type="InterPro" id="IPR012340">
    <property type="entry name" value="NA-bd_OB-fold"/>
</dbReference>
<evidence type="ECO:0000256" key="3">
    <source>
        <dbReference type="ARBA" id="ARBA00011209"/>
    </source>
</evidence>
<feature type="binding site" evidence="15">
    <location>
        <position position="462"/>
    </location>
    <ligand>
        <name>Mg(2+)</name>
        <dbReference type="ChEBI" id="CHEBI:18420"/>
        <note>shared with alpha subunit</note>
    </ligand>
</feature>
<dbReference type="InterPro" id="IPR005147">
    <property type="entry name" value="tRNA_synthase_B5-dom"/>
</dbReference>
<dbReference type="GO" id="GO:0000049">
    <property type="term" value="F:tRNA binding"/>
    <property type="evidence" value="ECO:0007669"/>
    <property type="project" value="UniProtKB-UniRule"/>
</dbReference>
<dbReference type="InterPro" id="IPR020825">
    <property type="entry name" value="Phe-tRNA_synthase-like_B3/B4"/>
</dbReference>
<dbReference type="InterPro" id="IPR005146">
    <property type="entry name" value="B3/B4_tRNA-bd"/>
</dbReference>
<reference evidence="20 21" key="1">
    <citation type="submission" date="2018-10" db="EMBL/GenBank/DDBJ databases">
        <title>Genomic Encyclopedia of Type Strains, Phase IV (KMG-IV): sequencing the most valuable type-strain genomes for metagenomic binning, comparative biology and taxonomic classification.</title>
        <authorList>
            <person name="Goeker M."/>
        </authorList>
    </citation>
    <scope>NUCLEOTIDE SEQUENCE [LARGE SCALE GENOMIC DNA]</scope>
    <source>
        <strain evidence="20 21">DSM 23229</strain>
    </source>
</reference>
<comment type="similarity">
    <text evidence="2 15">Belongs to the phenylalanyl-tRNA synthetase beta subunit family. Type 1 subfamily.</text>
</comment>
<comment type="subunit">
    <text evidence="3 15">Tetramer of two alpha and two beta subunits.</text>
</comment>
<dbReference type="InterPro" id="IPR009061">
    <property type="entry name" value="DNA-bd_dom_put_sf"/>
</dbReference>
<evidence type="ECO:0000256" key="13">
    <source>
        <dbReference type="ARBA" id="ARBA00023146"/>
    </source>
</evidence>
<dbReference type="FunFam" id="3.50.40.10:FF:000001">
    <property type="entry name" value="Phenylalanine--tRNA ligase beta subunit"/>
    <property type="match status" value="1"/>
</dbReference>
<dbReference type="GO" id="GO:0004826">
    <property type="term" value="F:phenylalanine-tRNA ligase activity"/>
    <property type="evidence" value="ECO:0007669"/>
    <property type="project" value="UniProtKB-UniRule"/>
</dbReference>
<feature type="binding site" evidence="15">
    <location>
        <position position="466"/>
    </location>
    <ligand>
        <name>Mg(2+)</name>
        <dbReference type="ChEBI" id="CHEBI:18420"/>
        <note>shared with alpha subunit</note>
    </ligand>
</feature>
<keyword evidence="6 15" id="KW-0436">Ligase</keyword>
<evidence type="ECO:0000256" key="14">
    <source>
        <dbReference type="ARBA" id="ARBA00049255"/>
    </source>
</evidence>
<dbReference type="InterPro" id="IPR004532">
    <property type="entry name" value="Phe-tRNA-ligase_IIc_bsu_bact"/>
</dbReference>
<evidence type="ECO:0000256" key="7">
    <source>
        <dbReference type="ARBA" id="ARBA00022723"/>
    </source>
</evidence>
<sequence length="799" mass="87536">MKVSQQWLRQWVPLTLDAQTMADQLTMAGLEVDSVERVAGSFSGVIVARVVSVEPHPDAGRLSVCEVDIGTSAGLQVVCGAPNVAVDQKVAFARVGAVLPGDFRISQTELRGVASNGMICAESELGLVEEKSPGIWVLPADAPVGEDLRDWLQLDDATLDIDLTPNRGDCLSVAGLARELGVLNRHPVSVPEIADVPAVTSTAFDVSVSASRGCPRYAARVIEDIDISVDTPLWMVERLRRSGIRSIDPVVDVTNHVMLELGQPMHAFDLEQLDQHIDVRMAEPGEELILLDGQTVELREDTLLITDASGPIAIAGVMGGQRSAVGRQTRHVVLESAFFAPLGAAGQARSYGLHTDASHRFERGVDPALQLQAIERATRLLIDICGGQPGPVVEIASPDHLPATRQVTLDSTRASRLLGSALGHDEIVDILTRLGMSLNELMSGHWEVEIPSWRFDIGLDVDLIEELARIHGYNRFPSRAPQARMAPKAIPEQRLSLDRLRDQLVAAGYQEAITYSFISREQQALLTPESQAPELANPISSDMAVMRSSLWPGLIRALQHNLNRQQTRIRLFEMGQVFQGDLDSLQQYSTLAGVICGPREPEGWLSHREHVDFFDLKGDVESLIALGGDPAAWRFEAAEHPVLHPGQSARLLHHERPVGWLGALHPRVRERLDIRVGVLVFEIELEAIQQAALPVFTPLSRYPEVRRDLALIVNEQLPVDELLTLIRRHGGEHLRELRLFDVYQGSGVESGYKSIALGLTWQHASRTLTDEEINHLVDAIVNEASNRFGATLRGQGGSA</sequence>
<protein>
    <recommendedName>
        <fullName evidence="15">Phenylalanine--tRNA ligase beta subunit</fullName>
        <ecNumber evidence="15">6.1.1.20</ecNumber>
    </recommendedName>
    <alternativeName>
        <fullName evidence="15">Phenylalanyl-tRNA synthetase beta subunit</fullName>
        <shortName evidence="15">PheRS</shortName>
    </alternativeName>
</protein>
<dbReference type="GO" id="GO:0006432">
    <property type="term" value="P:phenylalanyl-tRNA aminoacylation"/>
    <property type="evidence" value="ECO:0007669"/>
    <property type="project" value="UniProtKB-UniRule"/>
</dbReference>
<evidence type="ECO:0000256" key="16">
    <source>
        <dbReference type="PROSITE-ProRule" id="PRU00209"/>
    </source>
</evidence>
<dbReference type="EC" id="6.1.1.20" evidence="15"/>
<feature type="binding site" evidence="15">
    <location>
        <position position="456"/>
    </location>
    <ligand>
        <name>Mg(2+)</name>
        <dbReference type="ChEBI" id="CHEBI:18420"/>
        <note>shared with alpha subunit</note>
    </ligand>
</feature>
<dbReference type="GO" id="GO:0005524">
    <property type="term" value="F:ATP binding"/>
    <property type="evidence" value="ECO:0007669"/>
    <property type="project" value="UniProtKB-UniRule"/>
</dbReference>
<comment type="catalytic activity">
    <reaction evidence="14 15">
        <text>tRNA(Phe) + L-phenylalanine + ATP = L-phenylalanyl-tRNA(Phe) + AMP + diphosphate + H(+)</text>
        <dbReference type="Rhea" id="RHEA:19413"/>
        <dbReference type="Rhea" id="RHEA-COMP:9668"/>
        <dbReference type="Rhea" id="RHEA-COMP:9699"/>
        <dbReference type="ChEBI" id="CHEBI:15378"/>
        <dbReference type="ChEBI" id="CHEBI:30616"/>
        <dbReference type="ChEBI" id="CHEBI:33019"/>
        <dbReference type="ChEBI" id="CHEBI:58095"/>
        <dbReference type="ChEBI" id="CHEBI:78442"/>
        <dbReference type="ChEBI" id="CHEBI:78531"/>
        <dbReference type="ChEBI" id="CHEBI:456215"/>
        <dbReference type="EC" id="6.1.1.20"/>
    </reaction>
</comment>
<keyword evidence="9 15" id="KW-0067">ATP-binding</keyword>
<dbReference type="GO" id="GO:0009328">
    <property type="term" value="C:phenylalanine-tRNA ligase complex"/>
    <property type="evidence" value="ECO:0007669"/>
    <property type="project" value="TreeGrafter"/>
</dbReference>
<dbReference type="Gene3D" id="3.30.930.10">
    <property type="entry name" value="Bira Bifunctional Protein, Domain 2"/>
    <property type="match status" value="1"/>
</dbReference>
<evidence type="ECO:0000256" key="10">
    <source>
        <dbReference type="ARBA" id="ARBA00022842"/>
    </source>
</evidence>
<dbReference type="FunFam" id="3.30.930.10:FF:000022">
    <property type="entry name" value="Phenylalanine--tRNA ligase beta subunit"/>
    <property type="match status" value="1"/>
</dbReference>
<organism evidence="20 21">
    <name type="scientific">Kushneria sinocarnis</name>
    <dbReference type="NCBI Taxonomy" id="595502"/>
    <lineage>
        <taxon>Bacteria</taxon>
        <taxon>Pseudomonadati</taxon>
        <taxon>Pseudomonadota</taxon>
        <taxon>Gammaproteobacteria</taxon>
        <taxon>Oceanospirillales</taxon>
        <taxon>Halomonadaceae</taxon>
        <taxon>Kushneria</taxon>
    </lineage>
</organism>
<dbReference type="RefSeq" id="WP_121172040.1">
    <property type="nucleotide sequence ID" value="NZ_RBIN01000003.1"/>
</dbReference>
<evidence type="ECO:0000259" key="18">
    <source>
        <dbReference type="PROSITE" id="PS51447"/>
    </source>
</evidence>